<dbReference type="Gene3D" id="4.10.60.10">
    <property type="entry name" value="Zinc finger, CCHC-type"/>
    <property type="match status" value="1"/>
</dbReference>
<dbReference type="EMBL" id="CAMXCT010001242">
    <property type="protein sequence ID" value="CAI3988208.1"/>
    <property type="molecule type" value="Genomic_DNA"/>
</dbReference>
<feature type="region of interest" description="Disordered" evidence="2">
    <location>
        <begin position="1"/>
        <end position="160"/>
    </location>
</feature>
<dbReference type="GO" id="GO:0008270">
    <property type="term" value="F:zinc ion binding"/>
    <property type="evidence" value="ECO:0007669"/>
    <property type="project" value="UniProtKB-KW"/>
</dbReference>
<feature type="domain" description="CCHC-type" evidence="3">
    <location>
        <begin position="671"/>
        <end position="685"/>
    </location>
</feature>
<dbReference type="EMBL" id="CAMXCT030001242">
    <property type="protein sequence ID" value="CAL4775520.1"/>
    <property type="molecule type" value="Genomic_DNA"/>
</dbReference>
<dbReference type="Pfam" id="PF07727">
    <property type="entry name" value="RVT_2"/>
    <property type="match status" value="1"/>
</dbReference>
<evidence type="ECO:0000313" key="5">
    <source>
        <dbReference type="EMBL" id="CAI3988208.1"/>
    </source>
</evidence>
<feature type="region of interest" description="Disordered" evidence="2">
    <location>
        <begin position="793"/>
        <end position="825"/>
    </location>
</feature>
<dbReference type="PROSITE" id="PS50994">
    <property type="entry name" value="INTEGRASE"/>
    <property type="match status" value="1"/>
</dbReference>
<dbReference type="Proteomes" id="UP001152797">
    <property type="component" value="Unassembled WGS sequence"/>
</dbReference>
<feature type="compositionally biased region" description="Basic and acidic residues" evidence="2">
    <location>
        <begin position="220"/>
        <end position="248"/>
    </location>
</feature>
<keyword evidence="1" id="KW-0479">Metal-binding</keyword>
<feature type="compositionally biased region" description="Gly residues" evidence="2">
    <location>
        <begin position="100"/>
        <end position="110"/>
    </location>
</feature>
<dbReference type="Gene3D" id="3.30.420.10">
    <property type="entry name" value="Ribonuclease H-like superfamily/Ribonuclease H"/>
    <property type="match status" value="1"/>
</dbReference>
<evidence type="ECO:0000256" key="2">
    <source>
        <dbReference type="SAM" id="MobiDB-lite"/>
    </source>
</evidence>
<dbReference type="PROSITE" id="PS50158">
    <property type="entry name" value="ZF_CCHC"/>
    <property type="match status" value="1"/>
</dbReference>
<dbReference type="InterPro" id="IPR036875">
    <property type="entry name" value="Znf_CCHC_sf"/>
</dbReference>
<comment type="caution">
    <text evidence="5">The sequence shown here is derived from an EMBL/GenBank/DDBJ whole genome shotgun (WGS) entry which is preliminary data.</text>
</comment>
<feature type="region of interest" description="Disordered" evidence="2">
    <location>
        <begin position="1734"/>
        <end position="1848"/>
    </location>
</feature>
<feature type="region of interest" description="Disordered" evidence="2">
    <location>
        <begin position="505"/>
        <end position="534"/>
    </location>
</feature>
<dbReference type="InterPro" id="IPR001584">
    <property type="entry name" value="Integrase_cat-core"/>
</dbReference>
<dbReference type="GO" id="GO:0015074">
    <property type="term" value="P:DNA integration"/>
    <property type="evidence" value="ECO:0007669"/>
    <property type="project" value="InterPro"/>
</dbReference>
<feature type="domain" description="Integrase catalytic" evidence="4">
    <location>
        <begin position="1412"/>
        <end position="1575"/>
    </location>
</feature>
<feature type="compositionally biased region" description="Basic and acidic residues" evidence="2">
    <location>
        <begin position="2841"/>
        <end position="2854"/>
    </location>
</feature>
<feature type="compositionally biased region" description="Polar residues" evidence="2">
    <location>
        <begin position="1821"/>
        <end position="1831"/>
    </location>
</feature>
<gene>
    <name evidence="5" type="ORF">C1SCF055_LOCUS15413</name>
</gene>
<feature type="region of interest" description="Disordered" evidence="2">
    <location>
        <begin position="574"/>
        <end position="611"/>
    </location>
</feature>
<dbReference type="GO" id="GO:0003676">
    <property type="term" value="F:nucleic acid binding"/>
    <property type="evidence" value="ECO:0007669"/>
    <property type="project" value="InterPro"/>
</dbReference>
<feature type="region of interest" description="Disordered" evidence="2">
    <location>
        <begin position="979"/>
        <end position="1034"/>
    </location>
</feature>
<reference evidence="6" key="2">
    <citation type="submission" date="2024-04" db="EMBL/GenBank/DDBJ databases">
        <authorList>
            <person name="Chen Y."/>
            <person name="Shah S."/>
            <person name="Dougan E. K."/>
            <person name="Thang M."/>
            <person name="Chan C."/>
        </authorList>
    </citation>
    <scope>NUCLEOTIDE SEQUENCE [LARGE SCALE GENOMIC DNA]</scope>
</reference>
<keyword evidence="8" id="KW-1185">Reference proteome</keyword>
<feature type="compositionally biased region" description="Polar residues" evidence="2">
    <location>
        <begin position="255"/>
        <end position="264"/>
    </location>
</feature>
<dbReference type="SUPFAM" id="SSF53098">
    <property type="entry name" value="Ribonuclease H-like"/>
    <property type="match status" value="1"/>
</dbReference>
<feature type="compositionally biased region" description="Basic and acidic residues" evidence="2">
    <location>
        <begin position="266"/>
        <end position="276"/>
    </location>
</feature>
<dbReference type="InterPro" id="IPR012337">
    <property type="entry name" value="RNaseH-like_sf"/>
</dbReference>
<feature type="compositionally biased region" description="Polar residues" evidence="2">
    <location>
        <begin position="505"/>
        <end position="522"/>
    </location>
</feature>
<feature type="compositionally biased region" description="Polar residues" evidence="2">
    <location>
        <begin position="286"/>
        <end position="303"/>
    </location>
</feature>
<feature type="region of interest" description="Disordered" evidence="2">
    <location>
        <begin position="2834"/>
        <end position="2854"/>
    </location>
</feature>
<feature type="compositionally biased region" description="Polar residues" evidence="2">
    <location>
        <begin position="128"/>
        <end position="144"/>
    </location>
</feature>
<feature type="region of interest" description="Disordered" evidence="2">
    <location>
        <begin position="729"/>
        <end position="769"/>
    </location>
</feature>
<dbReference type="EMBL" id="CAMXCT020001242">
    <property type="protein sequence ID" value="CAL1141583.1"/>
    <property type="molecule type" value="Genomic_DNA"/>
</dbReference>
<feature type="compositionally biased region" description="Low complexity" evidence="2">
    <location>
        <begin position="151"/>
        <end position="160"/>
    </location>
</feature>
<dbReference type="InterPro" id="IPR013103">
    <property type="entry name" value="RVT_2"/>
</dbReference>
<feature type="compositionally biased region" description="Low complexity" evidence="2">
    <location>
        <begin position="590"/>
        <end position="611"/>
    </location>
</feature>
<feature type="compositionally biased region" description="Basic and acidic residues" evidence="2">
    <location>
        <begin position="1797"/>
        <end position="1806"/>
    </location>
</feature>
<dbReference type="InterPro" id="IPR001878">
    <property type="entry name" value="Znf_CCHC"/>
</dbReference>
<feature type="region of interest" description="Disordered" evidence="2">
    <location>
        <begin position="177"/>
        <end position="201"/>
    </location>
</feature>
<feature type="region of interest" description="Disordered" evidence="2">
    <location>
        <begin position="219"/>
        <end position="303"/>
    </location>
</feature>
<dbReference type="SUPFAM" id="SSF57756">
    <property type="entry name" value="Retrovirus zinc finger-like domains"/>
    <property type="match status" value="1"/>
</dbReference>
<feature type="compositionally biased region" description="Basic and acidic residues" evidence="2">
    <location>
        <begin position="1838"/>
        <end position="1848"/>
    </location>
</feature>
<proteinExistence type="predicted"/>
<protein>
    <submittedName>
        <fullName evidence="7">Retrovirus-related Pol polyprotein from transposon RE1 (Retro element 1) (AtRE1)</fullName>
    </submittedName>
</protein>
<name>A0A9P1CCJ2_9DINO</name>
<evidence type="ECO:0000259" key="3">
    <source>
        <dbReference type="PROSITE" id="PS50158"/>
    </source>
</evidence>
<dbReference type="InterPro" id="IPR036397">
    <property type="entry name" value="RNaseH_sf"/>
</dbReference>
<feature type="compositionally biased region" description="Low complexity" evidence="2">
    <location>
        <begin position="61"/>
        <end position="77"/>
    </location>
</feature>
<evidence type="ECO:0000313" key="7">
    <source>
        <dbReference type="EMBL" id="CAL4775520.1"/>
    </source>
</evidence>
<evidence type="ECO:0000256" key="1">
    <source>
        <dbReference type="PROSITE-ProRule" id="PRU00047"/>
    </source>
</evidence>
<keyword evidence="1" id="KW-0863">Zinc-finger</keyword>
<keyword evidence="1" id="KW-0862">Zinc</keyword>
<evidence type="ECO:0000313" key="8">
    <source>
        <dbReference type="Proteomes" id="UP001152797"/>
    </source>
</evidence>
<evidence type="ECO:0000313" key="6">
    <source>
        <dbReference type="EMBL" id="CAL1141583.1"/>
    </source>
</evidence>
<evidence type="ECO:0000259" key="4">
    <source>
        <dbReference type="PROSITE" id="PS50994"/>
    </source>
</evidence>
<feature type="compositionally biased region" description="Gly residues" evidence="2">
    <location>
        <begin position="78"/>
        <end position="87"/>
    </location>
</feature>
<sequence length="2854" mass="322727">MAVPTSEPMGAMGLLDGSEHFAPSTPPSVTGEDLVREEDIPMPSFGDATRRRARRLRFQDSAESVGGASDVGASSSGGSYGANGGWGMMEEGFREQHGSLDGGLLRGTGEGNMSPMQDPWMENDPWSGRQQHWQVNAAENWSDLTSDRHSASGSDYGSSWSWSSSRWSAREWEQWQNWDTSSSASQDDQSEEGKYSNWTWRSSTGYDDPWRKWSNSGELLDGRALPRDDHGQEHRLEECERPDQRPQGDEGTGATPLSPTSPQAQRLKDKDNRPMREIPSGVPSVAGNNSQQQAPGVSGKISSSYPPIFNARPGESWEQYWRSVTFWVASEGKSLPAEMQGPRLMQQLRERAAKIVQHLTVSDVSGSDGIQKIKEVMERSPIIKLLDQKKIDQRRQKFMRLARLSGESIESFLNRAEIYRRENQTSPAYQVGSKFYIGHLLDAAKLTKRDLALIKAASGGSLEEEDAVTTSLMDLSEQLEGQAGCPIGKGEPTLDQEDKYLVQKATSSSMASPLQSATQSSSGGPGGRRGNRRRFFGRRRFRDALLAILEDEEAMEEPAEEDNFMAEIMGEESMDDDEDDITSFGGSTATPTLEASNTSTTTSTTSSSASSLPDFSMAEIYAQEYKARNRVKEIKKMRQYFQREAGGQPQGGRDREQVKQWVREQQKTEPCFICRQLGHWSQECPYRNKAPIHATNVTFPSAGVSEANWALLQHCAQSDAKYKGAPQGDISLEELAPPPPAGRSVRRRASRTLSETRRRSGSPPPEINQNMLDLQAQMNQMAAMMMQLQETAATAKAKAKGKPGESGQSTTRAKGNKENKRAALTGREADFPTLSNRYSYDLTFNILGSLTEQTLTFKWKMMLLQLRVKKAVEADKAARRKWKKNPRWVLHMHGRFLASLWGHIGSARQLCFNPKIYHLGYPEEDRERIEGLMMPPAQQRQLFREGIEELHQRGDLSEELRQSGDLPEELLQSGDLLEEPQQSGDLPEELHQSGDLPEEPHPSGDLPEEPYQEKEVLHGEAQSQGGKKRITLNRRQTRSIRQGVQKALKVQQRIYAAAHMKQRPWVLLEVFAGKATLSSMANESTKWEVLPPQDVLYGLDLKDEQHQQWLKDVIETQRPDVVVLSPPCGPWSSWQRMRKRRDLLEALRREHQPFWDLVCWIWAFQTAHGGLAVLEQPKQSDALRMPKMTQRKQVYEKEVHMCQMGLVDRVSGDPHKKSTAVQMNHPVILTEVFPERKCDHPPGAHQPIEGHVRIWDEQQRRYRQVRRSTLAAEWTPEFCGWLLDGLEAVQEEAAQTFHLELHREVPITKIWEAVPVELEPTPEGQLRQHLQQQEHGTRYDYISFSGDAAMVNKTMRSTLAHLHVALGHVTNDKLKRMMLLNGAKPELASIIDHLECQICKQVRSPMATPKAAFQRPMQFNERIVADSFYIWDSENTKYAVTHVLDTFSLYQIAVAAQDPSSEGTTALLRDRWIGVFGPPAVLMTDQGSEFHGQLEPLLTTFGTFHEMVPPTAHWRMSLAERHGAVLKVLLMKIIKEQSIIGLQQLQMAVVAATAARNSQARIAGYSPTQLVFGRDTTLPTNMMEALAGHFQFQLARPTSPEESFFRANQIRKAASEAFQWMEASEALKKAAGSRARLPKLELLMEGSQVMFWEPPAHRRGMSRRLQDDVSWFGPAVVAAIERKDGAIKRVWVRYKNKLKGLPLEFVRMAVAEEHEAAAIAKEALEDLAKQLEQGRVNAEVPEEESSSSSSSLETEQRKMKKKKALSAKVTFRPERKGSPPDPRYPMVEFSDEEDEGKDPVSADRVRSSASALDDVPMSILTRGSTAATSSRPSKKARTKEGERADPSTRPFVERRGYFDKAMKKTEQHFKEMKQKLEPKTVQVAVPTQDDNPEMIDIQVRNDEPPYINLERFKNTEYSDSDAEFGDAKTPSLPVMDEDGQLGMSILKNENEPVLYRRTAYNRYSIEYHPASPLTRTRLPPPPGKVMHQIPEQLRRPLTATQQLEVVARQREDPAPQRDYWMISPDRSELYRVHVVPRFHLFDCLAYHQEESDHQPYLLRMPGGVNREWITGARATQVYYVNNPLEPRNYLGIGPLPQSAMFMHPTVSQMRMSEFIVDNLKWHGWNTQQHLLGYWQGITRYQLQDPEETESHLVHWLEARHFAEEAWRSGQHLMEEYRGMQKEMGWPNETLMATRVGPLQEQDTQEAIESFKVAKDSMLTVQNEMLETFFNYIEATNIRRPEPRSPYSGQLELTHLPEDKIDTTVPETGKVRLELKWSDLSAVWQKAFEQPIKDALDIYFKHDALAPVFPGETVDDSEILPSRFVLVNKSDPRNNHPKDADLPDAKLKARLVIAGHKDQRAGDFETESPTASLLAHNLLCFLAAQWGWKMSFSDIASAFLQGDYLPSERRVFVRCPTNYPMFVRQFLTQQLPPGARTDLMRMKKAGFGLAESPRLWYKKFKRGTESIGGREMQLCPGVFSFFQGGRLIALLAVHVDDVRLIAEPEKEKEVTERLNSLFTFGDWNRPTDWTKFCGRFEKQLEDGTVLVQMDNYSERLSDSPQRTRGEAHPLLPNERKWIGTICGQLNWMARQCRADLAFGVSRVQQLAGVADPAALTELRVLVERARMPVTVKFTALGCDIKDMVVIYTSDASFAGMPRGRSGGFAVGFANPEILAGSAPINVVHYHSGLLKRVVRSSLAAEISQAAHTLEEGDFIRALLAEMIYEGFSLKMWLTHVARWKLVLVLDSRTGYDLLNGTGLGEDKRLAIDIAAMRQSLHEDGAARLVRWVPGEEIIADDLTKLCGNQKLMTVLSTSRWALKDTEVAKRLRADAAARKRTYRQKVSADRNAAESSRQR</sequence>
<reference evidence="5" key="1">
    <citation type="submission" date="2022-10" db="EMBL/GenBank/DDBJ databases">
        <authorList>
            <person name="Chen Y."/>
            <person name="Dougan E. K."/>
            <person name="Chan C."/>
            <person name="Rhodes N."/>
            <person name="Thang M."/>
        </authorList>
    </citation>
    <scope>NUCLEOTIDE SEQUENCE</scope>
</reference>
<accession>A0A9P1CCJ2</accession>
<dbReference type="OrthoDB" id="443094at2759"/>
<feature type="compositionally biased region" description="Basic and acidic residues" evidence="2">
    <location>
        <begin position="988"/>
        <end position="1002"/>
    </location>
</feature>
<organism evidence="5">
    <name type="scientific">Cladocopium goreaui</name>
    <dbReference type="NCBI Taxonomy" id="2562237"/>
    <lineage>
        <taxon>Eukaryota</taxon>
        <taxon>Sar</taxon>
        <taxon>Alveolata</taxon>
        <taxon>Dinophyceae</taxon>
        <taxon>Suessiales</taxon>
        <taxon>Symbiodiniaceae</taxon>
        <taxon>Cladocopium</taxon>
    </lineage>
</organism>